<dbReference type="InterPro" id="IPR012340">
    <property type="entry name" value="NA-bd_OB-fold"/>
</dbReference>
<evidence type="ECO:0000256" key="11">
    <source>
        <dbReference type="ARBA" id="ARBA00023146"/>
    </source>
</evidence>
<dbReference type="PANTHER" id="PTHR42918">
    <property type="entry name" value="LYSYL-TRNA SYNTHETASE"/>
    <property type="match status" value="1"/>
</dbReference>
<dbReference type="GO" id="GO:0005524">
    <property type="term" value="F:ATP binding"/>
    <property type="evidence" value="ECO:0007669"/>
    <property type="project" value="UniProtKB-UniRule"/>
</dbReference>
<dbReference type="SUPFAM" id="SSF50249">
    <property type="entry name" value="Nucleic acid-binding proteins"/>
    <property type="match status" value="1"/>
</dbReference>
<dbReference type="GO" id="GO:0000287">
    <property type="term" value="F:magnesium ion binding"/>
    <property type="evidence" value="ECO:0007669"/>
    <property type="project" value="UniProtKB-UniRule"/>
</dbReference>
<dbReference type="Proteomes" id="UP000264492">
    <property type="component" value="Unassembled WGS sequence"/>
</dbReference>
<comment type="similarity">
    <text evidence="2 13">Belongs to the class-II aminoacyl-tRNA synthetase family.</text>
</comment>
<dbReference type="InterPro" id="IPR006195">
    <property type="entry name" value="aa-tRNA-synth_II"/>
</dbReference>
<keyword evidence="9 13" id="KW-0460">Magnesium</keyword>
<name>A0A371K422_9GAMM</name>
<dbReference type="CDD" id="cd00775">
    <property type="entry name" value="LysRS_core"/>
    <property type="match status" value="1"/>
</dbReference>
<dbReference type="FunFam" id="2.40.50.140:FF:000024">
    <property type="entry name" value="Lysine--tRNA ligase"/>
    <property type="match status" value="1"/>
</dbReference>
<evidence type="ECO:0000256" key="2">
    <source>
        <dbReference type="ARBA" id="ARBA00008226"/>
    </source>
</evidence>
<comment type="cofactor">
    <cofactor evidence="13 14">
        <name>Mg(2+)</name>
        <dbReference type="ChEBI" id="CHEBI:18420"/>
    </cofactor>
    <text evidence="13 14">Binds 3 Mg(2+) ions per subunit.</text>
</comment>
<dbReference type="GO" id="GO:0042803">
    <property type="term" value="F:protein homodimerization activity"/>
    <property type="evidence" value="ECO:0007669"/>
    <property type="project" value="UniProtKB-ARBA"/>
</dbReference>
<feature type="binding site" evidence="13">
    <location>
        <position position="419"/>
    </location>
    <ligand>
        <name>Mg(2+)</name>
        <dbReference type="ChEBI" id="CHEBI:18420"/>
        <label>2</label>
    </ligand>
</feature>
<dbReference type="GO" id="GO:0000049">
    <property type="term" value="F:tRNA binding"/>
    <property type="evidence" value="ECO:0007669"/>
    <property type="project" value="TreeGrafter"/>
</dbReference>
<evidence type="ECO:0000256" key="14">
    <source>
        <dbReference type="RuleBase" id="RU000336"/>
    </source>
</evidence>
<dbReference type="NCBIfam" id="TIGR00499">
    <property type="entry name" value="lysS_bact"/>
    <property type="match status" value="1"/>
</dbReference>
<feature type="binding site" evidence="13">
    <location>
        <position position="419"/>
    </location>
    <ligand>
        <name>Mg(2+)</name>
        <dbReference type="ChEBI" id="CHEBI:18420"/>
        <label>1</label>
    </ligand>
</feature>
<evidence type="ECO:0000256" key="5">
    <source>
        <dbReference type="ARBA" id="ARBA00022598"/>
    </source>
</evidence>
<keyword evidence="11 13" id="KW-0030">Aminoacyl-tRNA synthetase</keyword>
<dbReference type="CDD" id="cd04322">
    <property type="entry name" value="LysRS_N"/>
    <property type="match status" value="1"/>
</dbReference>
<comment type="subunit">
    <text evidence="3 13">Homodimer.</text>
</comment>
<protein>
    <recommendedName>
        <fullName evidence="13">Lysine--tRNA ligase</fullName>
        <ecNumber evidence="13">6.1.1.6</ecNumber>
    </recommendedName>
    <alternativeName>
        <fullName evidence="13">Lysyl-tRNA synthetase</fullName>
        <shortName evidence="13">LysRS</shortName>
    </alternativeName>
</protein>
<reference evidence="16 17" key="1">
    <citation type="submission" date="2018-08" db="EMBL/GenBank/DDBJ databases">
        <title>Lysobacter sp. zong2l5, whole genome shotgun sequence.</title>
        <authorList>
            <person name="Zhang X."/>
            <person name="Feng G."/>
            <person name="Zhu H."/>
        </authorList>
    </citation>
    <scope>NUCLEOTIDE SEQUENCE [LARGE SCALE GENOMIC DNA]</scope>
    <source>
        <strain evidence="17">zong2l5</strain>
    </source>
</reference>
<dbReference type="Pfam" id="PF00152">
    <property type="entry name" value="tRNA-synt_2"/>
    <property type="match status" value="1"/>
</dbReference>
<dbReference type="RefSeq" id="WP_115858053.1">
    <property type="nucleotide sequence ID" value="NZ_QTSU01000001.1"/>
</dbReference>
<dbReference type="PROSITE" id="PS50862">
    <property type="entry name" value="AA_TRNA_LIGASE_II"/>
    <property type="match status" value="1"/>
</dbReference>
<dbReference type="GO" id="GO:0004824">
    <property type="term" value="F:lysine-tRNA ligase activity"/>
    <property type="evidence" value="ECO:0007669"/>
    <property type="project" value="UniProtKB-UniRule"/>
</dbReference>
<dbReference type="AlphaFoldDB" id="A0A371K422"/>
<dbReference type="HAMAP" id="MF_00252">
    <property type="entry name" value="Lys_tRNA_synth_class2"/>
    <property type="match status" value="1"/>
</dbReference>
<organism evidence="16 17">
    <name type="scientific">Lysobacter silvisoli</name>
    <dbReference type="NCBI Taxonomy" id="2293254"/>
    <lineage>
        <taxon>Bacteria</taxon>
        <taxon>Pseudomonadati</taxon>
        <taxon>Pseudomonadota</taxon>
        <taxon>Gammaproteobacteria</taxon>
        <taxon>Lysobacterales</taxon>
        <taxon>Lysobacteraceae</taxon>
        <taxon>Lysobacter</taxon>
    </lineage>
</organism>
<keyword evidence="17" id="KW-1185">Reference proteome</keyword>
<evidence type="ECO:0000313" key="17">
    <source>
        <dbReference type="Proteomes" id="UP000264492"/>
    </source>
</evidence>
<dbReference type="InterPro" id="IPR002313">
    <property type="entry name" value="Lys-tRNA-ligase_II"/>
</dbReference>
<comment type="catalytic activity">
    <reaction evidence="12 13 14">
        <text>tRNA(Lys) + L-lysine + ATP = L-lysyl-tRNA(Lys) + AMP + diphosphate</text>
        <dbReference type="Rhea" id="RHEA:20792"/>
        <dbReference type="Rhea" id="RHEA-COMP:9696"/>
        <dbReference type="Rhea" id="RHEA-COMP:9697"/>
        <dbReference type="ChEBI" id="CHEBI:30616"/>
        <dbReference type="ChEBI" id="CHEBI:32551"/>
        <dbReference type="ChEBI" id="CHEBI:33019"/>
        <dbReference type="ChEBI" id="CHEBI:78442"/>
        <dbReference type="ChEBI" id="CHEBI:78529"/>
        <dbReference type="ChEBI" id="CHEBI:456215"/>
        <dbReference type="EC" id="6.1.1.6"/>
    </reaction>
</comment>
<dbReference type="InterPro" id="IPR018149">
    <property type="entry name" value="Lys-tRNA-synth_II_C"/>
</dbReference>
<dbReference type="EC" id="6.1.1.6" evidence="13"/>
<accession>A0A371K422</accession>
<dbReference type="GO" id="GO:0006430">
    <property type="term" value="P:lysyl-tRNA aminoacylation"/>
    <property type="evidence" value="ECO:0007669"/>
    <property type="project" value="UniProtKB-UniRule"/>
</dbReference>
<dbReference type="GO" id="GO:0005829">
    <property type="term" value="C:cytosol"/>
    <property type="evidence" value="ECO:0007669"/>
    <property type="project" value="TreeGrafter"/>
</dbReference>
<keyword evidence="7 13" id="KW-0547">Nucleotide-binding</keyword>
<dbReference type="OrthoDB" id="9801152at2"/>
<dbReference type="InterPro" id="IPR044136">
    <property type="entry name" value="Lys-tRNA-ligase_II_N"/>
</dbReference>
<dbReference type="PANTHER" id="PTHR42918:SF15">
    <property type="entry name" value="LYSINE--TRNA LIGASE, CHLOROPLASTIC_MITOCHONDRIAL"/>
    <property type="match status" value="1"/>
</dbReference>
<dbReference type="InterPro" id="IPR045864">
    <property type="entry name" value="aa-tRNA-synth_II/BPL/LPL"/>
</dbReference>
<dbReference type="FunFam" id="3.30.930.10:FF:000001">
    <property type="entry name" value="Lysine--tRNA ligase"/>
    <property type="match status" value="1"/>
</dbReference>
<comment type="caution">
    <text evidence="16">The sequence shown here is derived from an EMBL/GenBank/DDBJ whole genome shotgun (WGS) entry which is preliminary data.</text>
</comment>
<evidence type="ECO:0000256" key="12">
    <source>
        <dbReference type="ARBA" id="ARBA00048573"/>
    </source>
</evidence>
<evidence type="ECO:0000256" key="4">
    <source>
        <dbReference type="ARBA" id="ARBA00022490"/>
    </source>
</evidence>
<dbReference type="EMBL" id="QTSU01000001">
    <property type="protein sequence ID" value="RDZ28614.1"/>
    <property type="molecule type" value="Genomic_DNA"/>
</dbReference>
<keyword evidence="8 13" id="KW-0067">ATP-binding</keyword>
<dbReference type="Gene3D" id="2.40.50.140">
    <property type="entry name" value="Nucleic acid-binding proteins"/>
    <property type="match status" value="1"/>
</dbReference>
<dbReference type="SUPFAM" id="SSF55681">
    <property type="entry name" value="Class II aaRS and biotin synthetases"/>
    <property type="match status" value="1"/>
</dbReference>
<dbReference type="PRINTS" id="PR00982">
    <property type="entry name" value="TRNASYNTHLYS"/>
</dbReference>
<proteinExistence type="inferred from homology"/>
<feature type="binding site" evidence="13">
    <location>
        <position position="412"/>
    </location>
    <ligand>
        <name>Mg(2+)</name>
        <dbReference type="ChEBI" id="CHEBI:18420"/>
        <label>1</label>
    </ligand>
</feature>
<dbReference type="InterPro" id="IPR004364">
    <property type="entry name" value="Aa-tRNA-synt_II"/>
</dbReference>
<gene>
    <name evidence="13 16" type="primary">lysS</name>
    <name evidence="16" type="ORF">DX914_05675</name>
</gene>
<dbReference type="InterPro" id="IPR004365">
    <property type="entry name" value="NA-bd_OB_tRNA"/>
</dbReference>
<evidence type="ECO:0000256" key="3">
    <source>
        <dbReference type="ARBA" id="ARBA00011738"/>
    </source>
</evidence>
<keyword evidence="4 13" id="KW-0963">Cytoplasm</keyword>
<comment type="subcellular location">
    <subcellularLocation>
        <location evidence="1 13">Cytoplasm</location>
    </subcellularLocation>
</comment>
<evidence type="ECO:0000256" key="9">
    <source>
        <dbReference type="ARBA" id="ARBA00022842"/>
    </source>
</evidence>
<evidence type="ECO:0000313" key="16">
    <source>
        <dbReference type="EMBL" id="RDZ28614.1"/>
    </source>
</evidence>
<evidence type="ECO:0000256" key="1">
    <source>
        <dbReference type="ARBA" id="ARBA00004496"/>
    </source>
</evidence>
<dbReference type="Pfam" id="PF01336">
    <property type="entry name" value="tRNA_anti-codon"/>
    <property type="match status" value="1"/>
</dbReference>
<keyword evidence="6 13" id="KW-0479">Metal-binding</keyword>
<evidence type="ECO:0000256" key="7">
    <source>
        <dbReference type="ARBA" id="ARBA00022741"/>
    </source>
</evidence>
<feature type="domain" description="Aminoacyl-transfer RNA synthetases class-II family profile" evidence="15">
    <location>
        <begin position="185"/>
        <end position="500"/>
    </location>
</feature>
<keyword evidence="10 13" id="KW-0648">Protein biosynthesis</keyword>
<dbReference type="Gene3D" id="3.30.930.10">
    <property type="entry name" value="Bira Bifunctional Protein, Domain 2"/>
    <property type="match status" value="1"/>
</dbReference>
<keyword evidence="5 13" id="KW-0436">Ligase</keyword>
<evidence type="ECO:0000256" key="10">
    <source>
        <dbReference type="ARBA" id="ARBA00022917"/>
    </source>
</evidence>
<evidence type="ECO:0000256" key="8">
    <source>
        <dbReference type="ARBA" id="ARBA00022840"/>
    </source>
</evidence>
<evidence type="ECO:0000256" key="6">
    <source>
        <dbReference type="ARBA" id="ARBA00022723"/>
    </source>
</evidence>
<evidence type="ECO:0000256" key="13">
    <source>
        <dbReference type="HAMAP-Rule" id="MF_00252"/>
    </source>
</evidence>
<sequence length="503" mass="56876">MTDETRQTPTDENHLIAERRAKLAALRGQGIAFPNDFRRGDYVGDLAAEYADAERWTQDALDAQARRVAVAGRILLKRVMGKASFVQIQDESGRIQLFLQANALGETYEAFKGWDVGDIVAAEGPLTRTKTGELSVRADRLRLLTKSLRPLPDKFHGLADIEQRYRQRYVDLIVSPESREVFVKRSKIIRAIRAWLDARRFLEVETPMMHYIPGGAAAKPFTTHHNALDLQLYLRVAPELYLKRLTVGGLERVYEINRNFRNEGVSTRHNPEFTMLELYEAYATYTEIMDLTEAVVRHCAQEVDAVTTEWDGQRIDLGPAFRRWSMTEAVLELNPEIGREELRDVDAMRAHCARLKIPVKPSYGWGKLLLEVFEKTVEHTLIQPTFITDHPVEVSPLARANDVDPELTDRFELFIGGKELANGFSELNDPEDQAARFLAQVEQKAGGDDEAMHFDADYIRALEVGLPPTGGLGVGIDRLVMLLTGSNSIRDVLLFPYMRPEAG</sequence>
<dbReference type="NCBIfam" id="NF001756">
    <property type="entry name" value="PRK00484.1"/>
    <property type="match status" value="1"/>
</dbReference>
<evidence type="ECO:0000259" key="15">
    <source>
        <dbReference type="PROSITE" id="PS50862"/>
    </source>
</evidence>